<gene>
    <name evidence="7" type="ORF">IV203_005011</name>
</gene>
<evidence type="ECO:0000256" key="2">
    <source>
        <dbReference type="ARBA" id="ARBA00022692"/>
    </source>
</evidence>
<feature type="transmembrane region" description="Helical" evidence="5">
    <location>
        <begin position="45"/>
        <end position="68"/>
    </location>
</feature>
<dbReference type="InterPro" id="IPR053009">
    <property type="entry name" value="Xanthocillin_Biosynth-Assoc"/>
</dbReference>
<evidence type="ECO:0000313" key="7">
    <source>
        <dbReference type="EMBL" id="KAG7345944.1"/>
    </source>
</evidence>
<organism evidence="7 8">
    <name type="scientific">Nitzschia inconspicua</name>
    <dbReference type="NCBI Taxonomy" id="303405"/>
    <lineage>
        <taxon>Eukaryota</taxon>
        <taxon>Sar</taxon>
        <taxon>Stramenopiles</taxon>
        <taxon>Ochrophyta</taxon>
        <taxon>Bacillariophyta</taxon>
        <taxon>Bacillariophyceae</taxon>
        <taxon>Bacillariophycidae</taxon>
        <taxon>Bacillariales</taxon>
        <taxon>Bacillariaceae</taxon>
        <taxon>Nitzschia</taxon>
    </lineage>
</organism>
<reference evidence="7" key="1">
    <citation type="journal article" date="2021" name="Sci. Rep.">
        <title>Diploid genomic architecture of Nitzschia inconspicua, an elite biomass production diatom.</title>
        <authorList>
            <person name="Oliver A."/>
            <person name="Podell S."/>
            <person name="Pinowska A."/>
            <person name="Traller J.C."/>
            <person name="Smith S.R."/>
            <person name="McClure R."/>
            <person name="Beliaev A."/>
            <person name="Bohutskyi P."/>
            <person name="Hill E.A."/>
            <person name="Rabines A."/>
            <person name="Zheng H."/>
            <person name="Allen L.Z."/>
            <person name="Kuo A."/>
            <person name="Grigoriev I.V."/>
            <person name="Allen A.E."/>
            <person name="Hazlebeck D."/>
            <person name="Allen E.E."/>
        </authorList>
    </citation>
    <scope>NUCLEOTIDE SEQUENCE</scope>
    <source>
        <strain evidence="7">Hildebrandi</strain>
    </source>
</reference>
<sequence length="211" mass="23385">MSDIPKTAPDMSKQFVRAAILIAILGVSVTFTSSNSNQYQHVLTLVHLLSFMSWFGCSIWVSFVGGIIMFQNLPRHTFGRLQSKLFPAYFLFSAIAIVLSIASATALSWSRNNGTMSLYLILATILINLVYLEPKTTQVMFERHVVERKLGTGQEVGIIKPKDPKIANDPELKKLSKTFGMLHGMSTLMNLAALGVGCYWANVLTHQMISV</sequence>
<feature type="domain" description="TMEM205-like" evidence="6">
    <location>
        <begin position="49"/>
        <end position="144"/>
    </location>
</feature>
<dbReference type="OrthoDB" id="1641132at2759"/>
<feature type="transmembrane region" description="Helical" evidence="5">
    <location>
        <begin position="89"/>
        <end position="110"/>
    </location>
</feature>
<dbReference type="InterPro" id="IPR025423">
    <property type="entry name" value="TMEM205-like"/>
</dbReference>
<evidence type="ECO:0000256" key="1">
    <source>
        <dbReference type="ARBA" id="ARBA00004370"/>
    </source>
</evidence>
<dbReference type="EMBL" id="JAGRRH010000021">
    <property type="protein sequence ID" value="KAG7345944.1"/>
    <property type="molecule type" value="Genomic_DNA"/>
</dbReference>
<reference evidence="7" key="2">
    <citation type="submission" date="2021-04" db="EMBL/GenBank/DDBJ databases">
        <authorList>
            <person name="Podell S."/>
        </authorList>
    </citation>
    <scope>NUCLEOTIDE SEQUENCE</scope>
    <source>
        <strain evidence="7">Hildebrandi</strain>
    </source>
</reference>
<accession>A0A9K3PIA4</accession>
<keyword evidence="3 5" id="KW-1133">Transmembrane helix</keyword>
<dbReference type="GO" id="GO:0016020">
    <property type="term" value="C:membrane"/>
    <property type="evidence" value="ECO:0007669"/>
    <property type="project" value="UniProtKB-SubCell"/>
</dbReference>
<feature type="transmembrane region" description="Helical" evidence="5">
    <location>
        <begin position="15"/>
        <end position="33"/>
    </location>
</feature>
<comment type="caution">
    <text evidence="7">The sequence shown here is derived from an EMBL/GenBank/DDBJ whole genome shotgun (WGS) entry which is preliminary data.</text>
</comment>
<feature type="transmembrane region" description="Helical" evidence="5">
    <location>
        <begin position="116"/>
        <end position="132"/>
    </location>
</feature>
<protein>
    <recommendedName>
        <fullName evidence="6">TMEM205-like domain-containing protein</fullName>
    </recommendedName>
</protein>
<name>A0A9K3PIA4_9STRA</name>
<evidence type="ECO:0000313" key="8">
    <source>
        <dbReference type="Proteomes" id="UP000693970"/>
    </source>
</evidence>
<evidence type="ECO:0000256" key="3">
    <source>
        <dbReference type="ARBA" id="ARBA00022989"/>
    </source>
</evidence>
<keyword evidence="8" id="KW-1185">Reference proteome</keyword>
<dbReference type="PANTHER" id="PTHR23241:SF102">
    <property type="entry name" value="LD23009P"/>
    <property type="match status" value="1"/>
</dbReference>
<comment type="subcellular location">
    <subcellularLocation>
        <location evidence="1">Membrane</location>
    </subcellularLocation>
</comment>
<proteinExistence type="predicted"/>
<keyword evidence="4 5" id="KW-0472">Membrane</keyword>
<dbReference type="Pfam" id="PF13664">
    <property type="entry name" value="DUF4149"/>
    <property type="match status" value="1"/>
</dbReference>
<dbReference type="Proteomes" id="UP000693970">
    <property type="component" value="Unassembled WGS sequence"/>
</dbReference>
<feature type="transmembrane region" description="Helical" evidence="5">
    <location>
        <begin position="182"/>
        <end position="202"/>
    </location>
</feature>
<evidence type="ECO:0000259" key="6">
    <source>
        <dbReference type="Pfam" id="PF13664"/>
    </source>
</evidence>
<evidence type="ECO:0000256" key="4">
    <source>
        <dbReference type="ARBA" id="ARBA00023136"/>
    </source>
</evidence>
<evidence type="ECO:0000256" key="5">
    <source>
        <dbReference type="SAM" id="Phobius"/>
    </source>
</evidence>
<dbReference type="PANTHER" id="PTHR23241">
    <property type="entry name" value="LATE EMBRYOGENESIS ABUNDANT PLANTS LEA-RELATED"/>
    <property type="match status" value="1"/>
</dbReference>
<dbReference type="AlphaFoldDB" id="A0A9K3PIA4"/>
<keyword evidence="2 5" id="KW-0812">Transmembrane</keyword>